<dbReference type="PROSITE" id="PS51257">
    <property type="entry name" value="PROKAR_LIPOPROTEIN"/>
    <property type="match status" value="1"/>
</dbReference>
<evidence type="ECO:0008006" key="5">
    <source>
        <dbReference type="Google" id="ProtNLM"/>
    </source>
</evidence>
<evidence type="ECO:0000313" key="3">
    <source>
        <dbReference type="EMBL" id="QAT43616.1"/>
    </source>
</evidence>
<proteinExistence type="predicted"/>
<sequence length="196" mass="19772">MKKVTTLLLIGSLVAVLSLSGCSSSSAEESDKDTSATVQAETVQGLQYGQIKSIDENQMTIALGTVNSAPSPDGKQTAASDGQTPSAVQAPPEGQTPPAKPSGEDTKGGQPPEKPDGQNPPDGNPAPNGDQSGASNKSNITLTDQTLTVTIADSTTVGYMNSSTSSAAISDLSVGTTIAVKLGEDGKTAEQILIIK</sequence>
<keyword evidence="4" id="KW-1185">Reference proteome</keyword>
<accession>A0A410PXL8</accession>
<reference evidence="3 4" key="1">
    <citation type="submission" date="2019-01" db="EMBL/GenBank/DDBJ databases">
        <title>Draft genomes of a novel of Aminipila strains.</title>
        <authorList>
            <person name="Ma S."/>
        </authorList>
    </citation>
    <scope>NUCLEOTIDE SEQUENCE [LARGE SCALE GENOMIC DNA]</scope>
    <source>
        <strain evidence="4">JN-39</strain>
    </source>
</reference>
<dbReference type="Proteomes" id="UP000287601">
    <property type="component" value="Chromosome"/>
</dbReference>
<dbReference type="AlphaFoldDB" id="A0A410PXL8"/>
<organism evidence="3 4">
    <name type="scientific">Aminipila luticellarii</name>
    <dbReference type="NCBI Taxonomy" id="2507160"/>
    <lineage>
        <taxon>Bacteria</taxon>
        <taxon>Bacillati</taxon>
        <taxon>Bacillota</taxon>
        <taxon>Clostridia</taxon>
        <taxon>Peptostreptococcales</taxon>
        <taxon>Anaerovoracaceae</taxon>
        <taxon>Aminipila</taxon>
    </lineage>
</organism>
<feature type="region of interest" description="Disordered" evidence="1">
    <location>
        <begin position="63"/>
        <end position="141"/>
    </location>
</feature>
<dbReference type="KEGG" id="amij:EQM06_10500"/>
<gene>
    <name evidence="3" type="ORF">EQM06_10500</name>
</gene>
<feature type="compositionally biased region" description="Low complexity" evidence="1">
    <location>
        <begin position="117"/>
        <end position="131"/>
    </location>
</feature>
<feature type="compositionally biased region" description="Polar residues" evidence="1">
    <location>
        <begin position="77"/>
        <end position="87"/>
    </location>
</feature>
<feature type="compositionally biased region" description="Polar residues" evidence="1">
    <location>
        <begin position="132"/>
        <end position="141"/>
    </location>
</feature>
<dbReference type="EMBL" id="CP035281">
    <property type="protein sequence ID" value="QAT43616.1"/>
    <property type="molecule type" value="Genomic_DNA"/>
</dbReference>
<protein>
    <recommendedName>
        <fullName evidence="5">DUF5666 domain-containing protein</fullName>
    </recommendedName>
</protein>
<evidence type="ECO:0000256" key="1">
    <source>
        <dbReference type="SAM" id="MobiDB-lite"/>
    </source>
</evidence>
<keyword evidence="2" id="KW-0732">Signal</keyword>
<evidence type="ECO:0000256" key="2">
    <source>
        <dbReference type="SAM" id="SignalP"/>
    </source>
</evidence>
<feature type="chain" id="PRO_5019479163" description="DUF5666 domain-containing protein" evidence="2">
    <location>
        <begin position="28"/>
        <end position="196"/>
    </location>
</feature>
<name>A0A410PXL8_9FIRM</name>
<dbReference type="RefSeq" id="WP_128746394.1">
    <property type="nucleotide sequence ID" value="NZ_CP035281.1"/>
</dbReference>
<feature type="signal peptide" evidence="2">
    <location>
        <begin position="1"/>
        <end position="27"/>
    </location>
</feature>
<evidence type="ECO:0000313" key="4">
    <source>
        <dbReference type="Proteomes" id="UP000287601"/>
    </source>
</evidence>